<dbReference type="PIRSF" id="PIRSF002030">
    <property type="entry name" value="Globin_Protozoa/Cyanobacteria"/>
    <property type="match status" value="1"/>
</dbReference>
<gene>
    <name evidence="10" type="ORF">DU505_17600</name>
</gene>
<keyword evidence="6" id="KW-0561">Oxygen transport</keyword>
<dbReference type="GO" id="GO:0046872">
    <property type="term" value="F:metal ion binding"/>
    <property type="evidence" value="ECO:0007669"/>
    <property type="project" value="UniProtKB-UniRule"/>
</dbReference>
<dbReference type="InterPro" id="IPR012292">
    <property type="entry name" value="Globin/Proto"/>
</dbReference>
<feature type="binding site" description="proximal binding residue" evidence="7">
    <location>
        <position position="93"/>
    </location>
    <ligand>
        <name>heme</name>
        <dbReference type="ChEBI" id="CHEBI:30413"/>
    </ligand>
    <ligandPart>
        <name>Fe</name>
        <dbReference type="ChEBI" id="CHEBI:18248"/>
    </ligandPart>
</feature>
<evidence type="ECO:0000256" key="3">
    <source>
        <dbReference type="ARBA" id="ARBA00022617"/>
    </source>
</evidence>
<keyword evidence="4 6" id="KW-0479">Metal-binding</keyword>
<evidence type="ECO:0000256" key="4">
    <source>
        <dbReference type="ARBA" id="ARBA00022723"/>
    </source>
</evidence>
<dbReference type="OrthoDB" id="9795814at2"/>
<dbReference type="InterPro" id="IPR001486">
    <property type="entry name" value="Hemoglobin_trunc"/>
</dbReference>
<dbReference type="EMBL" id="QPII01000016">
    <property type="protein sequence ID" value="RCV87321.1"/>
    <property type="molecule type" value="Genomic_DNA"/>
</dbReference>
<dbReference type="SUPFAM" id="SSF46458">
    <property type="entry name" value="Globin-like"/>
    <property type="match status" value="1"/>
</dbReference>
<reference evidence="10 11" key="1">
    <citation type="submission" date="2018-07" db="EMBL/GenBank/DDBJ databases">
        <title>Halomonas montanilacus sp. nov., isolated from Lake Pengyan on Tibetan Plateau.</title>
        <authorList>
            <person name="Lu H."/>
            <person name="Xing P."/>
            <person name="Wu Q."/>
        </authorList>
    </citation>
    <scope>NUCLEOTIDE SEQUENCE [LARGE SCALE GENOMIC DNA]</scope>
    <source>
        <strain evidence="10 11">PYC7W</strain>
    </source>
</reference>
<dbReference type="Pfam" id="PF01152">
    <property type="entry name" value="Bac_globin"/>
    <property type="match status" value="1"/>
</dbReference>
<evidence type="ECO:0000256" key="7">
    <source>
        <dbReference type="PIRSR" id="PIRSR002030-1"/>
    </source>
</evidence>
<dbReference type="RefSeq" id="WP_114480292.1">
    <property type="nucleotide sequence ID" value="NZ_QPII01000016.1"/>
</dbReference>
<dbReference type="GO" id="GO:0019825">
    <property type="term" value="F:oxygen binding"/>
    <property type="evidence" value="ECO:0007669"/>
    <property type="project" value="InterPro"/>
</dbReference>
<evidence type="ECO:0000256" key="6">
    <source>
        <dbReference type="PIRNR" id="PIRNR002030"/>
    </source>
</evidence>
<name>A0A368TRT4_9GAMM</name>
<dbReference type="Proteomes" id="UP000252405">
    <property type="component" value="Unassembled WGS sequence"/>
</dbReference>
<evidence type="ECO:0000313" key="11">
    <source>
        <dbReference type="Proteomes" id="UP000252405"/>
    </source>
</evidence>
<dbReference type="GO" id="GO:0005344">
    <property type="term" value="F:oxygen carrier activity"/>
    <property type="evidence" value="ECO:0007669"/>
    <property type="project" value="UniProtKB-UniRule"/>
</dbReference>
<evidence type="ECO:0000256" key="5">
    <source>
        <dbReference type="ARBA" id="ARBA00023004"/>
    </source>
</evidence>
<feature type="signal peptide" evidence="9">
    <location>
        <begin position="1"/>
        <end position="21"/>
    </location>
</feature>
<keyword evidence="2 6" id="KW-0813">Transport</keyword>
<evidence type="ECO:0000256" key="9">
    <source>
        <dbReference type="SAM" id="SignalP"/>
    </source>
</evidence>
<evidence type="ECO:0000256" key="2">
    <source>
        <dbReference type="ARBA" id="ARBA00022448"/>
    </source>
</evidence>
<dbReference type="GO" id="GO:0020037">
    <property type="term" value="F:heme binding"/>
    <property type="evidence" value="ECO:0007669"/>
    <property type="project" value="InterPro"/>
</dbReference>
<evidence type="ECO:0000256" key="1">
    <source>
        <dbReference type="ARBA" id="ARBA00009660"/>
    </source>
</evidence>
<sequence>MKRLVLALAMTTLLLAGCGQRADHATLYDALGGRPGVEATVENLMYRIADDPTLVGFFTNTNIDHFAASLEQQLCDLADGPCHYDGPPMDRAHQHMGITNADFNRLVGHMEQALIAEGVLLGARNRLLGRLAPLHGEIMRRQSPPAH</sequence>
<protein>
    <recommendedName>
        <fullName evidence="6">Group 1 truncated hemoglobin</fullName>
    </recommendedName>
</protein>
<dbReference type="InterPro" id="IPR016339">
    <property type="entry name" value="Hemoglobin_trunc_I"/>
</dbReference>
<dbReference type="Gene3D" id="1.10.490.10">
    <property type="entry name" value="Globins"/>
    <property type="match status" value="1"/>
</dbReference>
<dbReference type="CDD" id="cd00454">
    <property type="entry name" value="TrHb1_N"/>
    <property type="match status" value="1"/>
</dbReference>
<dbReference type="InterPro" id="IPR009050">
    <property type="entry name" value="Globin-like_sf"/>
</dbReference>
<dbReference type="PROSITE" id="PS51257">
    <property type="entry name" value="PROKAR_LIPOPROTEIN"/>
    <property type="match status" value="1"/>
</dbReference>
<proteinExistence type="inferred from homology"/>
<keyword evidence="9" id="KW-0732">Signal</keyword>
<evidence type="ECO:0000256" key="8">
    <source>
        <dbReference type="PIRSR" id="PIRSR601486-1"/>
    </source>
</evidence>
<dbReference type="AlphaFoldDB" id="A0A368TRT4"/>
<accession>A0A368TRT4</accession>
<keyword evidence="3 6" id="KW-0349">Heme</keyword>
<feature type="binding site" description="distal binding residue" evidence="8">
    <location>
        <position position="93"/>
    </location>
    <ligand>
        <name>heme</name>
        <dbReference type="ChEBI" id="CHEBI:30413"/>
    </ligand>
    <ligandPart>
        <name>Fe</name>
        <dbReference type="ChEBI" id="CHEBI:18248"/>
    </ligandPart>
</feature>
<comment type="similarity">
    <text evidence="1 6">Belongs to the truncated hemoglobin family. Group I subfamily.</text>
</comment>
<comment type="caution">
    <text evidence="10">The sequence shown here is derived from an EMBL/GenBank/DDBJ whole genome shotgun (WGS) entry which is preliminary data.</text>
</comment>
<feature type="chain" id="PRO_5016935178" description="Group 1 truncated hemoglobin" evidence="9">
    <location>
        <begin position="22"/>
        <end position="147"/>
    </location>
</feature>
<keyword evidence="11" id="KW-1185">Reference proteome</keyword>
<organism evidence="10 11">
    <name type="scientific">Billgrantia montanilacus</name>
    <dbReference type="NCBI Taxonomy" id="2282305"/>
    <lineage>
        <taxon>Bacteria</taxon>
        <taxon>Pseudomonadati</taxon>
        <taxon>Pseudomonadota</taxon>
        <taxon>Gammaproteobacteria</taxon>
        <taxon>Oceanospirillales</taxon>
        <taxon>Halomonadaceae</taxon>
        <taxon>Billgrantia</taxon>
    </lineage>
</organism>
<keyword evidence="5 6" id="KW-0408">Iron</keyword>
<evidence type="ECO:0000313" key="10">
    <source>
        <dbReference type="EMBL" id="RCV87321.1"/>
    </source>
</evidence>
<comment type="cofactor">
    <cofactor evidence="7">
        <name>heme</name>
        <dbReference type="ChEBI" id="CHEBI:30413"/>
    </cofactor>
    <text evidence="7">Binds 1 heme group per subunit.</text>
</comment>